<sequence>MRSWTEGKENSCQACLRSKVKLTTIELKIAIQQAALMLERFYPSHVFARMGPDKEEELWELKGLARNDWAGLAGLIYADIFSLDFLTPLDDSDTKFKLEPDSSIDLSRFTEMVRGAGGLDLLGPIYAPRGNIQVNSPYLEVAAFNPRSNIRPDKNCWSSKNHNPSHRVGGGVPGSGLNSGGVDPSPDPSSDRRGGAGGGERRPVITCWRPWKRNTIPYSGEKLLIPLPLPHPARIAVTIYNRDTDDVIDLDSELTQQVLRAIEETCTDCQGEMNKYLEDNSMDSVESQSSIASSSTFNWRQGEWNSATRRKLRSTNVVRVDLASPEDVTLDTDSSRVVFSTYGTTV</sequence>
<reference evidence="2" key="1">
    <citation type="submission" date="2021-05" db="EMBL/GenBank/DDBJ databases">
        <authorList>
            <person name="Alioto T."/>
            <person name="Alioto T."/>
            <person name="Gomez Garrido J."/>
        </authorList>
    </citation>
    <scope>NUCLEOTIDE SEQUENCE</scope>
</reference>
<dbReference type="AlphaFoldDB" id="A0A8D9AV68"/>
<feature type="region of interest" description="Disordered" evidence="1">
    <location>
        <begin position="154"/>
        <end position="201"/>
    </location>
</feature>
<feature type="compositionally biased region" description="Gly residues" evidence="1">
    <location>
        <begin position="168"/>
        <end position="179"/>
    </location>
</feature>
<dbReference type="PANTHER" id="PTHR37686:SF1">
    <property type="entry name" value="LD36006P"/>
    <property type="match status" value="1"/>
</dbReference>
<dbReference type="PANTHER" id="PTHR37686">
    <property type="entry name" value="LD36006P"/>
    <property type="match status" value="1"/>
</dbReference>
<feature type="compositionally biased region" description="Basic and acidic residues" evidence="1">
    <location>
        <begin position="189"/>
        <end position="201"/>
    </location>
</feature>
<evidence type="ECO:0000256" key="1">
    <source>
        <dbReference type="SAM" id="MobiDB-lite"/>
    </source>
</evidence>
<accession>A0A8D9AV68</accession>
<dbReference type="EMBL" id="HBUF01586125">
    <property type="protein sequence ID" value="CAG6771851.1"/>
    <property type="molecule type" value="Transcribed_RNA"/>
</dbReference>
<proteinExistence type="predicted"/>
<dbReference type="InterPro" id="IPR057435">
    <property type="entry name" value="Lips"/>
</dbReference>
<protein>
    <submittedName>
        <fullName evidence="2">Uncharacterized protein</fullName>
    </submittedName>
</protein>
<dbReference type="EMBL" id="HBUF01586126">
    <property type="protein sequence ID" value="CAG6771853.1"/>
    <property type="molecule type" value="Transcribed_RNA"/>
</dbReference>
<dbReference type="Pfam" id="PF25228">
    <property type="entry name" value="Lips"/>
    <property type="match status" value="1"/>
</dbReference>
<dbReference type="EMBL" id="HBUF01586124">
    <property type="protein sequence ID" value="CAG6771849.1"/>
    <property type="molecule type" value="Transcribed_RNA"/>
</dbReference>
<name>A0A8D9AV68_9HEMI</name>
<evidence type="ECO:0000313" key="2">
    <source>
        <dbReference type="EMBL" id="CAG6771849.1"/>
    </source>
</evidence>
<organism evidence="2">
    <name type="scientific">Cacopsylla melanoneura</name>
    <dbReference type="NCBI Taxonomy" id="428564"/>
    <lineage>
        <taxon>Eukaryota</taxon>
        <taxon>Metazoa</taxon>
        <taxon>Ecdysozoa</taxon>
        <taxon>Arthropoda</taxon>
        <taxon>Hexapoda</taxon>
        <taxon>Insecta</taxon>
        <taxon>Pterygota</taxon>
        <taxon>Neoptera</taxon>
        <taxon>Paraneoptera</taxon>
        <taxon>Hemiptera</taxon>
        <taxon>Sternorrhyncha</taxon>
        <taxon>Psylloidea</taxon>
        <taxon>Psyllidae</taxon>
        <taxon>Psyllinae</taxon>
        <taxon>Cacopsylla</taxon>
    </lineage>
</organism>